<dbReference type="AlphaFoldDB" id="A0A231V1T5"/>
<evidence type="ECO:0000313" key="2">
    <source>
        <dbReference type="Proteomes" id="UP000215405"/>
    </source>
</evidence>
<name>A0A231V1T5_9HYPH</name>
<comment type="caution">
    <text evidence="1">The sequence shown here is derived from an EMBL/GenBank/DDBJ whole genome shotgun (WGS) entry which is preliminary data.</text>
</comment>
<gene>
    <name evidence="1" type="ORF">B7H23_04265</name>
</gene>
<dbReference type="Proteomes" id="UP000215405">
    <property type="component" value="Unassembled WGS sequence"/>
</dbReference>
<reference evidence="2" key="1">
    <citation type="journal article" date="2017" name="Int. J. Syst. Evol. Microbiol.">
        <title>Notoacmeibacter marinus gen. nov., sp. nov., isolated from the gut of a limpet and proposal of Notoacmeibacteraceae fam. nov. in the order Rhizobiales of the class Alphaproteobacteria.</title>
        <authorList>
            <person name="Huang Z."/>
            <person name="Guo F."/>
            <person name="Lai Q."/>
        </authorList>
    </citation>
    <scope>NUCLEOTIDE SEQUENCE [LARGE SCALE GENOMIC DNA]</scope>
    <source>
        <strain evidence="2">XMTR2A4</strain>
    </source>
</reference>
<evidence type="ECO:0000313" key="1">
    <source>
        <dbReference type="EMBL" id="OXT02142.1"/>
    </source>
</evidence>
<dbReference type="RefSeq" id="WP_094076103.1">
    <property type="nucleotide sequence ID" value="NZ_NBYO01000001.1"/>
</dbReference>
<dbReference type="EMBL" id="NBYO01000001">
    <property type="protein sequence ID" value="OXT02142.1"/>
    <property type="molecule type" value="Genomic_DNA"/>
</dbReference>
<keyword evidence="2" id="KW-1185">Reference proteome</keyword>
<organism evidence="1 2">
    <name type="scientific">Notoacmeibacter marinus</name>
    <dbReference type="NCBI Taxonomy" id="1876515"/>
    <lineage>
        <taxon>Bacteria</taxon>
        <taxon>Pseudomonadati</taxon>
        <taxon>Pseudomonadota</taxon>
        <taxon>Alphaproteobacteria</taxon>
        <taxon>Hyphomicrobiales</taxon>
        <taxon>Notoacmeibacteraceae</taxon>
        <taxon>Notoacmeibacter</taxon>
    </lineage>
</organism>
<sequence length="337" mass="38209">MAVRNLLLIFSVLVVGGLLTWRYGLTAHGERNHQVLDLTCNADCSLISFSVLKGGEVRSFLYDSRKELLQEIIVEGEGSLNQINLFPDPVALVGQRIVEVDLEGNRFHPIYEGERAVFYPTKVGKEIYFSEQLSEPSRTSRNPNQRRALFKFDVVTGERKRLLPGILAYQIGRPFLANQCIAIKLGIPFGEQWPPSKMIERSSSEPWQRNLSFCFSQEDIVKDIDPYQLISYQLISNLKSVERSSVDKNLKYAVIYSIDSGPKWRVIRLGSENNSTTLSESPKELFFMAPTTNKVVGLKPIGSKFEIVECSLDLPCRLLVATDLSEATKRFFTRAYQ</sequence>
<accession>A0A231V1T5</accession>
<proteinExistence type="predicted"/>
<protein>
    <submittedName>
        <fullName evidence="1">Uncharacterized protein</fullName>
    </submittedName>
</protein>